<dbReference type="AlphaFoldDB" id="A0AAW1J1E6"/>
<dbReference type="EMBL" id="JASPKY010000445">
    <property type="protein sequence ID" value="KAK9696626.1"/>
    <property type="molecule type" value="Genomic_DNA"/>
</dbReference>
<evidence type="ECO:0000313" key="1">
    <source>
        <dbReference type="EMBL" id="KAK9696626.1"/>
    </source>
</evidence>
<dbReference type="Proteomes" id="UP001458880">
    <property type="component" value="Unassembled WGS sequence"/>
</dbReference>
<organism evidence="1 2">
    <name type="scientific">Popillia japonica</name>
    <name type="common">Japanese beetle</name>
    <dbReference type="NCBI Taxonomy" id="7064"/>
    <lineage>
        <taxon>Eukaryota</taxon>
        <taxon>Metazoa</taxon>
        <taxon>Ecdysozoa</taxon>
        <taxon>Arthropoda</taxon>
        <taxon>Hexapoda</taxon>
        <taxon>Insecta</taxon>
        <taxon>Pterygota</taxon>
        <taxon>Neoptera</taxon>
        <taxon>Endopterygota</taxon>
        <taxon>Coleoptera</taxon>
        <taxon>Polyphaga</taxon>
        <taxon>Scarabaeiformia</taxon>
        <taxon>Scarabaeidae</taxon>
        <taxon>Rutelinae</taxon>
        <taxon>Popillia</taxon>
    </lineage>
</organism>
<accession>A0AAW1J1E6</accession>
<evidence type="ECO:0000313" key="2">
    <source>
        <dbReference type="Proteomes" id="UP001458880"/>
    </source>
</evidence>
<reference evidence="1 2" key="1">
    <citation type="journal article" date="2024" name="BMC Genomics">
        <title>De novo assembly and annotation of Popillia japonica's genome with initial clues to its potential as an invasive pest.</title>
        <authorList>
            <person name="Cucini C."/>
            <person name="Boschi S."/>
            <person name="Funari R."/>
            <person name="Cardaioli E."/>
            <person name="Iannotti N."/>
            <person name="Marturano G."/>
            <person name="Paoli F."/>
            <person name="Bruttini M."/>
            <person name="Carapelli A."/>
            <person name="Frati F."/>
            <person name="Nardi F."/>
        </authorList>
    </citation>
    <scope>NUCLEOTIDE SEQUENCE [LARGE SCALE GENOMIC DNA]</scope>
    <source>
        <strain evidence="1">DMR45628</strain>
    </source>
</reference>
<protein>
    <submittedName>
        <fullName evidence="1">Uncharacterized protein</fullName>
    </submittedName>
</protein>
<keyword evidence="2" id="KW-1185">Reference proteome</keyword>
<sequence>MEKTAQKASAEDEYDGLGIATKKDVCTQLKYVVVYRNRNRIKSFSEALRSVATVMESPYVLNKNLP</sequence>
<gene>
    <name evidence="1" type="ORF">QE152_g31449</name>
</gene>
<proteinExistence type="predicted"/>
<name>A0AAW1J1E6_POPJA</name>
<comment type="caution">
    <text evidence="1">The sequence shown here is derived from an EMBL/GenBank/DDBJ whole genome shotgun (WGS) entry which is preliminary data.</text>
</comment>